<organism evidence="1 2">
    <name type="scientific">Aerococcus sanguinicola</name>
    <dbReference type="NCBI Taxonomy" id="119206"/>
    <lineage>
        <taxon>Bacteria</taxon>
        <taxon>Bacillati</taxon>
        <taxon>Bacillota</taxon>
        <taxon>Bacilli</taxon>
        <taxon>Lactobacillales</taxon>
        <taxon>Aerococcaceae</taxon>
        <taxon>Aerococcus</taxon>
    </lineage>
</organism>
<reference evidence="1 2" key="1">
    <citation type="submission" date="2019-09" db="EMBL/GenBank/DDBJ databases">
        <title>Draft genome sequence assemblies of isolates from the urinary tract.</title>
        <authorList>
            <person name="Mores C.R."/>
            <person name="Putonti C."/>
            <person name="Wolfe A.J."/>
        </authorList>
    </citation>
    <scope>NUCLEOTIDE SEQUENCE [LARGE SCALE GENOMIC DNA]</scope>
    <source>
        <strain evidence="1 2">UMB623</strain>
    </source>
</reference>
<dbReference type="InterPro" id="IPR036102">
    <property type="entry name" value="OsmC/Ohrsf"/>
</dbReference>
<dbReference type="Pfam" id="PF02566">
    <property type="entry name" value="OsmC"/>
    <property type="match status" value="1"/>
</dbReference>
<evidence type="ECO:0000313" key="1">
    <source>
        <dbReference type="EMBL" id="KAA9300200.1"/>
    </source>
</evidence>
<dbReference type="AlphaFoldDB" id="A0A5N1GN91"/>
<dbReference type="Gene3D" id="3.30.300.20">
    <property type="match status" value="1"/>
</dbReference>
<dbReference type="Proteomes" id="UP000327148">
    <property type="component" value="Unassembled WGS sequence"/>
</dbReference>
<gene>
    <name evidence="1" type="ORF">F6I03_08560</name>
</gene>
<comment type="caution">
    <text evidence="1">The sequence shown here is derived from an EMBL/GenBank/DDBJ whole genome shotgun (WGS) entry which is preliminary data.</text>
</comment>
<dbReference type="OrthoDB" id="5683981at2"/>
<sequence>MNCELSTMAKRVDESRIFELSMRGTCPDLKEVKLYTDRKALEAEQIVSFDNEFEGFSSVSYFLSSLLSSVILTTIRELKADGIELDEIEGLVHAQLTNPLRLIPVRGYQEPSDLTAITIKLFYYADGEPEVINQKIRQAQAYNPIYRLVDQASPIHLDVEWVL</sequence>
<dbReference type="SUPFAM" id="SSF82784">
    <property type="entry name" value="OsmC-like"/>
    <property type="match status" value="1"/>
</dbReference>
<dbReference type="EMBL" id="VYWO01000006">
    <property type="protein sequence ID" value="KAA9300200.1"/>
    <property type="molecule type" value="Genomic_DNA"/>
</dbReference>
<evidence type="ECO:0000313" key="2">
    <source>
        <dbReference type="Proteomes" id="UP000327148"/>
    </source>
</evidence>
<evidence type="ECO:0008006" key="3">
    <source>
        <dbReference type="Google" id="ProtNLM"/>
    </source>
</evidence>
<protein>
    <recommendedName>
        <fullName evidence="3">OsmC family protein</fullName>
    </recommendedName>
</protein>
<dbReference type="InterPro" id="IPR003718">
    <property type="entry name" value="OsmC/Ohr_fam"/>
</dbReference>
<name>A0A5N1GN91_9LACT</name>
<accession>A0A5N1GN91</accession>
<dbReference type="InterPro" id="IPR015946">
    <property type="entry name" value="KH_dom-like_a/b"/>
</dbReference>
<proteinExistence type="predicted"/>